<dbReference type="EMBL" id="CH473949">
    <property type="protein sequence ID" value="EDL79021.1"/>
    <property type="molecule type" value="Genomic_DNA"/>
</dbReference>
<evidence type="ECO:0000313" key="1">
    <source>
        <dbReference type="EMBL" id="EDL79021.1"/>
    </source>
</evidence>
<dbReference type="Proteomes" id="UP000234681">
    <property type="component" value="Chromosome 3"/>
</dbReference>
<proteinExistence type="predicted"/>
<dbReference type="AlphaFoldDB" id="A6HLX0"/>
<gene>
    <name evidence="1" type="ORF">rCG_26471</name>
</gene>
<protein>
    <submittedName>
        <fullName evidence="1">RCG26471</fullName>
    </submittedName>
</protein>
<name>A6HLX0_RAT</name>
<accession>A6HLX0</accession>
<evidence type="ECO:0000313" key="2">
    <source>
        <dbReference type="Proteomes" id="UP000234681"/>
    </source>
</evidence>
<reference evidence="2" key="1">
    <citation type="submission" date="2005-09" db="EMBL/GenBank/DDBJ databases">
        <authorList>
            <person name="Mural R.J."/>
            <person name="Li P.W."/>
            <person name="Adams M.D."/>
            <person name="Amanatides P.G."/>
            <person name="Baden-Tillson H."/>
            <person name="Barnstead M."/>
            <person name="Chin S.H."/>
            <person name="Dew I."/>
            <person name="Evans C.A."/>
            <person name="Ferriera S."/>
            <person name="Flanigan M."/>
            <person name="Fosler C."/>
            <person name="Glodek A."/>
            <person name="Gu Z."/>
            <person name="Holt R.A."/>
            <person name="Jennings D."/>
            <person name="Kraft C.L."/>
            <person name="Lu F."/>
            <person name="Nguyen T."/>
            <person name="Nusskern D.R."/>
            <person name="Pfannkoch C.M."/>
            <person name="Sitter C."/>
            <person name="Sutton G.G."/>
            <person name="Venter J.C."/>
            <person name="Wang Z."/>
            <person name="Woodage T."/>
            <person name="Zheng X.H."/>
            <person name="Zhong F."/>
        </authorList>
    </citation>
    <scope>NUCLEOTIDE SEQUENCE [LARGE SCALE GENOMIC DNA]</scope>
    <source>
        <strain>BN</strain>
        <strain evidence="2">Sprague-Dawley</strain>
    </source>
</reference>
<sequence length="56" mass="6815">MQNLEFSRITDQTYRMEQRRHGQENTLTRIEFELPMKAMAFKLQHLPESHGRLIQQ</sequence>
<feature type="non-terminal residue" evidence="1">
    <location>
        <position position="56"/>
    </location>
</feature>
<organism evidence="1 2">
    <name type="scientific">Rattus norvegicus</name>
    <name type="common">Rat</name>
    <dbReference type="NCBI Taxonomy" id="10116"/>
    <lineage>
        <taxon>Eukaryota</taxon>
        <taxon>Metazoa</taxon>
        <taxon>Chordata</taxon>
        <taxon>Craniata</taxon>
        <taxon>Vertebrata</taxon>
        <taxon>Euteleostomi</taxon>
        <taxon>Mammalia</taxon>
        <taxon>Eutheria</taxon>
        <taxon>Euarchontoglires</taxon>
        <taxon>Glires</taxon>
        <taxon>Rodentia</taxon>
        <taxon>Myomorpha</taxon>
        <taxon>Muroidea</taxon>
        <taxon>Muridae</taxon>
        <taxon>Murinae</taxon>
        <taxon>Rattus</taxon>
    </lineage>
</organism>